<keyword evidence="1" id="KW-1133">Transmembrane helix</keyword>
<dbReference type="PANTHER" id="PTHR31272">
    <property type="entry name" value="CYTOCHROME C-TYPE BIOGENESIS PROTEIN HI_1454-RELATED"/>
    <property type="match status" value="1"/>
</dbReference>
<protein>
    <submittedName>
        <fullName evidence="2">Uncharacterized protein</fullName>
    </submittedName>
</protein>
<evidence type="ECO:0000313" key="2">
    <source>
        <dbReference type="EMBL" id="OGG04863.1"/>
    </source>
</evidence>
<evidence type="ECO:0000256" key="1">
    <source>
        <dbReference type="SAM" id="Phobius"/>
    </source>
</evidence>
<dbReference type="Proteomes" id="UP000178448">
    <property type="component" value="Unassembled WGS sequence"/>
</dbReference>
<organism evidence="2 3">
    <name type="scientific">Candidatus Gottesmanbacteria bacterium RBG_16_52_11</name>
    <dbReference type="NCBI Taxonomy" id="1798374"/>
    <lineage>
        <taxon>Bacteria</taxon>
        <taxon>Candidatus Gottesmaniibacteriota</taxon>
    </lineage>
</organism>
<keyword evidence="1" id="KW-0472">Membrane</keyword>
<gene>
    <name evidence="2" type="ORF">A2Z33_06190</name>
</gene>
<feature type="transmembrane region" description="Helical" evidence="1">
    <location>
        <begin position="246"/>
        <end position="263"/>
    </location>
</feature>
<dbReference type="STRING" id="1798374.A2Z33_06190"/>
<keyword evidence="1" id="KW-0812">Transmembrane</keyword>
<evidence type="ECO:0000313" key="3">
    <source>
        <dbReference type="Proteomes" id="UP000178448"/>
    </source>
</evidence>
<feature type="transmembrane region" description="Helical" evidence="1">
    <location>
        <begin position="197"/>
        <end position="217"/>
    </location>
</feature>
<dbReference type="PANTHER" id="PTHR31272:SF9">
    <property type="entry name" value="BLL1027 PROTEIN"/>
    <property type="match status" value="1"/>
</dbReference>
<feature type="transmembrane region" description="Helical" evidence="1">
    <location>
        <begin position="47"/>
        <end position="74"/>
    </location>
</feature>
<feature type="transmembrane region" description="Helical" evidence="1">
    <location>
        <begin position="121"/>
        <end position="145"/>
    </location>
</feature>
<dbReference type="EMBL" id="MFJD01000001">
    <property type="protein sequence ID" value="OGG04863.1"/>
    <property type="molecule type" value="Genomic_DNA"/>
</dbReference>
<accession>A0A1F5YXP5</accession>
<feature type="transmembrane region" description="Helical" evidence="1">
    <location>
        <begin position="12"/>
        <end position="35"/>
    </location>
</feature>
<proteinExistence type="predicted"/>
<name>A0A1F5YXP5_9BACT</name>
<sequence>MNNLFLGVSLTASFIGGMVALFAPCCITFLFPSYLGTIFKEKSRVVFLTLVFALGLGTVLIPVALGFRFIVSFFNDYHTTVYLVGALVMFLVGLMTLLDIKLMLPLPHYTMPKETNVVSTYILGFFSGITSSCCAPVLFAAITLSTLSPTFLSSLIVSVVYVMGIVFPLFFLSLFYERITNQYLYKVKKNVEKPLKILAAVTFMASAVIISILALAGKIQMDSSMEFGKSLRTLIYTLSERFQNPLFDILIIIDALVFIVFAIRQARKGGE</sequence>
<dbReference type="AlphaFoldDB" id="A0A1F5YXP5"/>
<reference evidence="2 3" key="1">
    <citation type="journal article" date="2016" name="Nat. Commun.">
        <title>Thousands of microbial genomes shed light on interconnected biogeochemical processes in an aquifer system.</title>
        <authorList>
            <person name="Anantharaman K."/>
            <person name="Brown C.T."/>
            <person name="Hug L.A."/>
            <person name="Sharon I."/>
            <person name="Castelle C.J."/>
            <person name="Probst A.J."/>
            <person name="Thomas B.C."/>
            <person name="Singh A."/>
            <person name="Wilkins M.J."/>
            <person name="Karaoz U."/>
            <person name="Brodie E.L."/>
            <person name="Williams K.H."/>
            <person name="Hubbard S.S."/>
            <person name="Banfield J.F."/>
        </authorList>
    </citation>
    <scope>NUCLEOTIDE SEQUENCE [LARGE SCALE GENOMIC DNA]</scope>
</reference>
<feature type="transmembrane region" description="Helical" evidence="1">
    <location>
        <begin position="80"/>
        <end position="100"/>
    </location>
</feature>
<comment type="caution">
    <text evidence="2">The sequence shown here is derived from an EMBL/GenBank/DDBJ whole genome shotgun (WGS) entry which is preliminary data.</text>
</comment>
<dbReference type="InterPro" id="IPR051790">
    <property type="entry name" value="Cytochrome_c-biogenesis_DsbD"/>
</dbReference>
<feature type="transmembrane region" description="Helical" evidence="1">
    <location>
        <begin position="151"/>
        <end position="176"/>
    </location>
</feature>